<dbReference type="eggNOG" id="ENOG5031PNB">
    <property type="taxonomic scope" value="Bacteria"/>
</dbReference>
<comment type="caution">
    <text evidence="2">The sequence shown here is derived from an EMBL/GenBank/DDBJ whole genome shotgun (WGS) entry which is preliminary data.</text>
</comment>
<name>A0A095UKZ1_9GAMM</name>
<dbReference type="Proteomes" id="UP000029577">
    <property type="component" value="Unassembled WGS sequence"/>
</dbReference>
<dbReference type="InterPro" id="IPR054657">
    <property type="entry name" value="T6SS_periplasmic_put"/>
</dbReference>
<dbReference type="AlphaFoldDB" id="A0A095UKZ1"/>
<gene>
    <name evidence="2" type="ORF">HA49_07445</name>
</gene>
<evidence type="ECO:0000259" key="1">
    <source>
        <dbReference type="Pfam" id="PF24295"/>
    </source>
</evidence>
<organism evidence="2 3">
    <name type="scientific">Tatumella morbirosei</name>
    <dbReference type="NCBI Taxonomy" id="642227"/>
    <lineage>
        <taxon>Bacteria</taxon>
        <taxon>Pseudomonadati</taxon>
        <taxon>Pseudomonadota</taxon>
        <taxon>Gammaproteobacteria</taxon>
        <taxon>Enterobacterales</taxon>
        <taxon>Erwiniaceae</taxon>
        <taxon>Tatumella</taxon>
    </lineage>
</organism>
<feature type="domain" description="DUF7480" evidence="1">
    <location>
        <begin position="27"/>
        <end position="125"/>
    </location>
</feature>
<dbReference type="RefSeq" id="WP_038018437.1">
    <property type="nucleotide sequence ID" value="NZ_JPKR02000004.1"/>
</dbReference>
<dbReference type="PROSITE" id="PS51257">
    <property type="entry name" value="PROKAR_LIPOPROTEIN"/>
    <property type="match status" value="1"/>
</dbReference>
<evidence type="ECO:0000313" key="3">
    <source>
        <dbReference type="Proteomes" id="UP000029577"/>
    </source>
</evidence>
<dbReference type="EMBL" id="JPKR02000004">
    <property type="protein sequence ID" value="KGD75093.1"/>
    <property type="molecule type" value="Genomic_DNA"/>
</dbReference>
<proteinExistence type="predicted"/>
<evidence type="ECO:0000313" key="2">
    <source>
        <dbReference type="EMBL" id="KGD75093.1"/>
    </source>
</evidence>
<protein>
    <recommendedName>
        <fullName evidence="1">DUF7480 domain-containing protein</fullName>
    </recommendedName>
</protein>
<reference evidence="2" key="1">
    <citation type="submission" date="2014-12" db="EMBL/GenBank/DDBJ databases">
        <title>The draft genome of the Tatumella morbirosei type strain, LMG23360T isolated from pineapple rot.</title>
        <authorList>
            <person name="Smits T.H."/>
            <person name="Palmer M."/>
            <person name="Venter S.N."/>
            <person name="Duffy B."/>
            <person name="Steenkamp E.T."/>
            <person name="Chan W.Y."/>
            <person name="Coutinho T.A."/>
            <person name="Coetzee M.P."/>
            <person name="De Maayer P."/>
        </authorList>
    </citation>
    <scope>NUCLEOTIDE SEQUENCE [LARGE SCALE GENOMIC DNA]</scope>
    <source>
        <strain evidence="2">LMG 23360</strain>
    </source>
</reference>
<accession>A0A095UKZ1</accession>
<dbReference type="Pfam" id="PF24295">
    <property type="entry name" value="DUF7480"/>
    <property type="match status" value="1"/>
</dbReference>
<keyword evidence="3" id="KW-1185">Reference proteome</keyword>
<dbReference type="OrthoDB" id="6463038at2"/>
<dbReference type="InterPro" id="IPR055903">
    <property type="entry name" value="DUF7480"/>
</dbReference>
<dbReference type="NCBIfam" id="NF045617">
    <property type="entry name" value="mostly_LP"/>
    <property type="match status" value="1"/>
</dbReference>
<sequence length="135" mass="15237">MNKIFVLIPVLLMTSCHINDPRPEIHRAMVSVVDDRVCITLPDTKDESISLLTISETGNSENRISKAFALENKIELYPDKCLSVFGFTFEPGKSYVFSVNTLRTEEGRMMKNGNSYSVTFSVWRDNGGLQVKDIN</sequence>